<dbReference type="PROSITE" id="PS00108">
    <property type="entry name" value="PROTEIN_KINASE_ST"/>
    <property type="match status" value="1"/>
</dbReference>
<dbReference type="GO" id="GO:0016020">
    <property type="term" value="C:membrane"/>
    <property type="evidence" value="ECO:0007669"/>
    <property type="project" value="UniProtKB-SubCell"/>
</dbReference>
<keyword evidence="6 21" id="KW-0732">Signal</keyword>
<evidence type="ECO:0000313" key="24">
    <source>
        <dbReference type="EMBL" id="KAK0608730.1"/>
    </source>
</evidence>
<keyword evidence="4 18" id="KW-0808">Transferase</keyword>
<name>A0AA39TYM4_ACESA</name>
<keyword evidence="7" id="KW-0430">Lectin</keyword>
<feature type="transmembrane region" description="Helical" evidence="20">
    <location>
        <begin position="432"/>
        <end position="455"/>
    </location>
</feature>
<dbReference type="GO" id="GO:0005524">
    <property type="term" value="F:ATP binding"/>
    <property type="evidence" value="ECO:0007669"/>
    <property type="project" value="UniProtKB-UniRule"/>
</dbReference>
<keyword evidence="2 18" id="KW-0723">Serine/threonine-protein kinase</keyword>
<comment type="caution">
    <text evidence="24">The sequence shown here is derived from an EMBL/GenBank/DDBJ whole genome shotgun (WGS) entry which is preliminary data.</text>
</comment>
<dbReference type="GO" id="GO:0004674">
    <property type="term" value="F:protein serine/threonine kinase activity"/>
    <property type="evidence" value="ECO:0007669"/>
    <property type="project" value="UniProtKB-KW"/>
</dbReference>
<evidence type="ECO:0000256" key="7">
    <source>
        <dbReference type="ARBA" id="ARBA00022734"/>
    </source>
</evidence>
<evidence type="ECO:0000256" key="15">
    <source>
        <dbReference type="ARBA" id="ARBA00023180"/>
    </source>
</evidence>
<evidence type="ECO:0000256" key="10">
    <source>
        <dbReference type="ARBA" id="ARBA00022840"/>
    </source>
</evidence>
<evidence type="ECO:0000259" key="22">
    <source>
        <dbReference type="PROSITE" id="PS50011"/>
    </source>
</evidence>
<dbReference type="CDD" id="cd00028">
    <property type="entry name" value="B_lectin"/>
    <property type="match status" value="1"/>
</dbReference>
<feature type="domain" description="Protein kinase" evidence="22">
    <location>
        <begin position="491"/>
        <end position="779"/>
    </location>
</feature>
<keyword evidence="15" id="KW-0325">Glycoprotein</keyword>
<evidence type="ECO:0000256" key="17">
    <source>
        <dbReference type="ARBA" id="ARBA00048679"/>
    </source>
</evidence>
<evidence type="ECO:0000256" key="20">
    <source>
        <dbReference type="SAM" id="Phobius"/>
    </source>
</evidence>
<accession>A0AA39TYM4</accession>
<dbReference type="FunFam" id="3.30.200.20:FF:000059">
    <property type="entry name" value="S-receptor-like serine/threonine-protein kinase"/>
    <property type="match status" value="1"/>
</dbReference>
<dbReference type="PROSITE" id="PS50011">
    <property type="entry name" value="PROTEIN_KINASE_DOM"/>
    <property type="match status" value="1"/>
</dbReference>
<dbReference type="InterPro" id="IPR008271">
    <property type="entry name" value="Ser/Thr_kinase_AS"/>
</dbReference>
<dbReference type="PANTHER" id="PTHR47976:SF64">
    <property type="entry name" value="RECEPTOR-LIKE SERINE_THREONINE-PROTEIN KINASE"/>
    <property type="match status" value="1"/>
</dbReference>
<evidence type="ECO:0000256" key="21">
    <source>
        <dbReference type="SAM" id="SignalP"/>
    </source>
</evidence>
<feature type="domain" description="Bulb-type lectin" evidence="23">
    <location>
        <begin position="28"/>
        <end position="147"/>
    </location>
</feature>
<dbReference type="InterPro" id="IPR000719">
    <property type="entry name" value="Prot_kinase_dom"/>
</dbReference>
<dbReference type="Gene3D" id="3.30.200.20">
    <property type="entry name" value="Phosphorylase Kinase, domain 1"/>
    <property type="match status" value="1"/>
</dbReference>
<dbReference type="PROSITE" id="PS50927">
    <property type="entry name" value="BULB_LECTIN"/>
    <property type="match status" value="1"/>
</dbReference>
<dbReference type="InterPro" id="IPR001245">
    <property type="entry name" value="Ser-Thr/Tyr_kinase_cat_dom"/>
</dbReference>
<organism evidence="24 25">
    <name type="scientific">Acer saccharum</name>
    <name type="common">Sugar maple</name>
    <dbReference type="NCBI Taxonomy" id="4024"/>
    <lineage>
        <taxon>Eukaryota</taxon>
        <taxon>Viridiplantae</taxon>
        <taxon>Streptophyta</taxon>
        <taxon>Embryophyta</taxon>
        <taxon>Tracheophyta</taxon>
        <taxon>Spermatophyta</taxon>
        <taxon>Magnoliopsida</taxon>
        <taxon>eudicotyledons</taxon>
        <taxon>Gunneridae</taxon>
        <taxon>Pentapetalae</taxon>
        <taxon>rosids</taxon>
        <taxon>malvids</taxon>
        <taxon>Sapindales</taxon>
        <taxon>Sapindaceae</taxon>
        <taxon>Hippocastanoideae</taxon>
        <taxon>Acereae</taxon>
        <taxon>Acer</taxon>
    </lineage>
</organism>
<dbReference type="InterPro" id="IPR001480">
    <property type="entry name" value="Bulb-type_lectin_dom"/>
</dbReference>
<gene>
    <name evidence="24" type="ORF">LWI29_035115</name>
</gene>
<evidence type="ECO:0000256" key="13">
    <source>
        <dbReference type="ARBA" id="ARBA00023157"/>
    </source>
</evidence>
<dbReference type="PIRSF" id="PIRSF000641">
    <property type="entry name" value="SRK"/>
    <property type="match status" value="1"/>
</dbReference>
<keyword evidence="25" id="KW-1185">Reference proteome</keyword>
<evidence type="ECO:0000256" key="8">
    <source>
        <dbReference type="ARBA" id="ARBA00022741"/>
    </source>
</evidence>
<evidence type="ECO:0000256" key="14">
    <source>
        <dbReference type="ARBA" id="ARBA00023170"/>
    </source>
</evidence>
<evidence type="ECO:0000256" key="5">
    <source>
        <dbReference type="ARBA" id="ARBA00022692"/>
    </source>
</evidence>
<evidence type="ECO:0000256" key="18">
    <source>
        <dbReference type="PIRNR" id="PIRNR000641"/>
    </source>
</evidence>
<dbReference type="EMBL" id="JAUESC010000001">
    <property type="protein sequence ID" value="KAK0608730.1"/>
    <property type="molecule type" value="Genomic_DNA"/>
</dbReference>
<evidence type="ECO:0000256" key="6">
    <source>
        <dbReference type="ARBA" id="ARBA00022729"/>
    </source>
</evidence>
<evidence type="ECO:0000256" key="4">
    <source>
        <dbReference type="ARBA" id="ARBA00022679"/>
    </source>
</evidence>
<evidence type="ECO:0000256" key="11">
    <source>
        <dbReference type="ARBA" id="ARBA00022989"/>
    </source>
</evidence>
<dbReference type="Gene3D" id="2.90.10.30">
    <property type="match status" value="1"/>
</dbReference>
<dbReference type="Proteomes" id="UP001168877">
    <property type="component" value="Unassembled WGS sequence"/>
</dbReference>
<reference evidence="24" key="2">
    <citation type="submission" date="2023-06" db="EMBL/GenBank/DDBJ databases">
        <authorList>
            <person name="Swenson N.G."/>
            <person name="Wegrzyn J.L."/>
            <person name="Mcevoy S.L."/>
        </authorList>
    </citation>
    <scope>NUCLEOTIDE SEQUENCE</scope>
    <source>
        <strain evidence="24">NS2018</strain>
        <tissue evidence="24">Leaf</tissue>
    </source>
</reference>
<dbReference type="EC" id="2.7.11.1" evidence="18"/>
<protein>
    <recommendedName>
        <fullName evidence="18">Receptor-like serine/threonine-protein kinase</fullName>
        <ecNumber evidence="18">2.7.11.1</ecNumber>
    </recommendedName>
</protein>
<evidence type="ECO:0000256" key="1">
    <source>
        <dbReference type="ARBA" id="ARBA00004479"/>
    </source>
</evidence>
<comment type="catalytic activity">
    <reaction evidence="17 18">
        <text>L-seryl-[protein] + ATP = O-phospho-L-seryl-[protein] + ADP + H(+)</text>
        <dbReference type="Rhea" id="RHEA:17989"/>
        <dbReference type="Rhea" id="RHEA-COMP:9863"/>
        <dbReference type="Rhea" id="RHEA-COMP:11604"/>
        <dbReference type="ChEBI" id="CHEBI:15378"/>
        <dbReference type="ChEBI" id="CHEBI:29999"/>
        <dbReference type="ChEBI" id="CHEBI:30616"/>
        <dbReference type="ChEBI" id="CHEBI:83421"/>
        <dbReference type="ChEBI" id="CHEBI:456216"/>
        <dbReference type="EC" id="2.7.11.1"/>
    </reaction>
</comment>
<keyword evidence="3" id="KW-0245">EGF-like domain</keyword>
<dbReference type="InterPro" id="IPR017441">
    <property type="entry name" value="Protein_kinase_ATP_BS"/>
</dbReference>
<keyword evidence="13" id="KW-1015">Disulfide bond</keyword>
<dbReference type="Pfam" id="PF01453">
    <property type="entry name" value="B_lectin"/>
    <property type="match status" value="1"/>
</dbReference>
<evidence type="ECO:0000256" key="3">
    <source>
        <dbReference type="ARBA" id="ARBA00022536"/>
    </source>
</evidence>
<dbReference type="CDD" id="cd14066">
    <property type="entry name" value="STKc_IRAK"/>
    <property type="match status" value="1"/>
</dbReference>
<evidence type="ECO:0000256" key="2">
    <source>
        <dbReference type="ARBA" id="ARBA00022527"/>
    </source>
</evidence>
<evidence type="ECO:0000259" key="23">
    <source>
        <dbReference type="PROSITE" id="PS50927"/>
    </source>
</evidence>
<feature type="signal peptide" evidence="21">
    <location>
        <begin position="1"/>
        <end position="23"/>
    </location>
</feature>
<dbReference type="FunFam" id="2.90.10.10:FF:000013">
    <property type="entry name" value="G-type lectin S-receptor-like serine/threonine-protein kinase LECRK1"/>
    <property type="match status" value="1"/>
</dbReference>
<keyword evidence="9 18" id="KW-0418">Kinase</keyword>
<dbReference type="InterPro" id="IPR036426">
    <property type="entry name" value="Bulb-type_lectin_dom_sf"/>
</dbReference>
<comment type="catalytic activity">
    <reaction evidence="16 18">
        <text>L-threonyl-[protein] + ATP = O-phospho-L-threonyl-[protein] + ADP + H(+)</text>
        <dbReference type="Rhea" id="RHEA:46608"/>
        <dbReference type="Rhea" id="RHEA-COMP:11060"/>
        <dbReference type="Rhea" id="RHEA-COMP:11605"/>
        <dbReference type="ChEBI" id="CHEBI:15378"/>
        <dbReference type="ChEBI" id="CHEBI:30013"/>
        <dbReference type="ChEBI" id="CHEBI:30616"/>
        <dbReference type="ChEBI" id="CHEBI:61977"/>
        <dbReference type="ChEBI" id="CHEBI:456216"/>
        <dbReference type="EC" id="2.7.11.1"/>
    </reaction>
</comment>
<feature type="chain" id="PRO_5041286759" description="Receptor-like serine/threonine-protein kinase" evidence="21">
    <location>
        <begin position="24"/>
        <end position="785"/>
    </location>
</feature>
<evidence type="ECO:0000256" key="16">
    <source>
        <dbReference type="ARBA" id="ARBA00047899"/>
    </source>
</evidence>
<dbReference type="GO" id="GO:0048544">
    <property type="term" value="P:recognition of pollen"/>
    <property type="evidence" value="ECO:0007669"/>
    <property type="project" value="InterPro"/>
</dbReference>
<sequence length="785" mass="87683">MDVVRTLLLCVLALLVNLYGLHGQTSPNISLGSSITAGSNASWLSPSADYAFGFYRVFGGRLYLAGIWFDKIPAKTLVWTANRDSPAEAGSTVQLTDDGHLILTYTNGTVQQIYSGATVAASFGLMQDDGNFVLRDTNSALVWQSFGSPTDTILPEQALANGQTLYSNSKGTIDYSTGDFRLEMQSDGKLVLSAYRFADPGYWLTDTQGENRSLVFNHSGFMYIVNSSNVYSLTENIPTPVEDYYHRATINDHGTFEQFVHHKNGGNWTRVWRSFDDPCIANSVCGIYGMCTSPDNETVTCNCIPGHTPLDPDNVSKGCHPETVMNYCLENSGGNYTVEVVEDADFPSDLTADLARVEHVDVEGCKKAIMDDCYSLAASLVDSTCRKKRTPLLNARKSASTKGMKALIKVPIKTSNPDIRKLTRKKKFNSRAFLEIGSIISAILAFLLGVAAIYYNPAAQRFIKRKYFLTGNTIGINFREFTFQELQEATNGFNKALGRGSSGKVYKGILVLKDTQIEIAVKKLEKDIEKSREEFMTELKIIGRTHHKNLVRLLGFCIENNQHLLVYEFMSNGTLSDFLFNKVESPGWVQRVDMALGMARGLLYLHDECHTQIIHCDIKPENVLLDRNYTAKISDFGLSKLLNKDQTRTNTNLRGTAGYIAPEWLRNVPVTTKVDVYSFGVMLLEIICGRRHIELNRVEEESEEDDLFLPDWVVSCVISGKLEMVVSHDPEVLSDFERFERMAMVGLWCINPDPILRPSMNKVVQMLEGTLEVEIAPLLHDQNVK</sequence>
<feature type="binding site" evidence="19">
    <location>
        <position position="523"/>
    </location>
    <ligand>
        <name>ATP</name>
        <dbReference type="ChEBI" id="CHEBI:30616"/>
    </ligand>
</feature>
<keyword evidence="11 20" id="KW-1133">Transmembrane helix</keyword>
<dbReference type="SUPFAM" id="SSF56112">
    <property type="entry name" value="Protein kinase-like (PK-like)"/>
    <property type="match status" value="1"/>
</dbReference>
<dbReference type="GO" id="GO:0030246">
    <property type="term" value="F:carbohydrate binding"/>
    <property type="evidence" value="ECO:0007669"/>
    <property type="project" value="UniProtKB-KW"/>
</dbReference>
<keyword evidence="5 20" id="KW-0812">Transmembrane</keyword>
<dbReference type="SMART" id="SM00108">
    <property type="entry name" value="B_lectin"/>
    <property type="match status" value="1"/>
</dbReference>
<evidence type="ECO:0000313" key="25">
    <source>
        <dbReference type="Proteomes" id="UP001168877"/>
    </source>
</evidence>
<dbReference type="SMART" id="SM00220">
    <property type="entry name" value="S_TKc"/>
    <property type="match status" value="1"/>
</dbReference>
<dbReference type="SUPFAM" id="SSF51110">
    <property type="entry name" value="alpha-D-mannose-specific plant lectins"/>
    <property type="match status" value="1"/>
</dbReference>
<comment type="similarity">
    <text evidence="18">Belongs to the protein kinase superfamily. Ser/Thr protein kinase family.</text>
</comment>
<dbReference type="Gene3D" id="1.10.510.10">
    <property type="entry name" value="Transferase(Phosphotransferase) domain 1"/>
    <property type="match status" value="1"/>
</dbReference>
<reference evidence="24" key="1">
    <citation type="journal article" date="2022" name="Plant J.">
        <title>Strategies of tolerance reflected in two North American maple genomes.</title>
        <authorList>
            <person name="McEvoy S.L."/>
            <person name="Sezen U.U."/>
            <person name="Trouern-Trend A."/>
            <person name="McMahon S.M."/>
            <person name="Schaberg P.G."/>
            <person name="Yang J."/>
            <person name="Wegrzyn J.L."/>
            <person name="Swenson N.G."/>
        </authorList>
    </citation>
    <scope>NUCLEOTIDE SEQUENCE</scope>
    <source>
        <strain evidence="24">NS2018</strain>
    </source>
</reference>
<proteinExistence type="inferred from homology"/>
<dbReference type="AlphaFoldDB" id="A0AA39TYM4"/>
<dbReference type="InterPro" id="IPR051343">
    <property type="entry name" value="G-type_lectin_kinases/EP1-like"/>
</dbReference>
<dbReference type="InterPro" id="IPR011009">
    <property type="entry name" value="Kinase-like_dom_sf"/>
</dbReference>
<dbReference type="Pfam" id="PF07714">
    <property type="entry name" value="PK_Tyr_Ser-Thr"/>
    <property type="match status" value="1"/>
</dbReference>
<evidence type="ECO:0000256" key="12">
    <source>
        <dbReference type="ARBA" id="ARBA00023136"/>
    </source>
</evidence>
<evidence type="ECO:0000256" key="19">
    <source>
        <dbReference type="PROSITE-ProRule" id="PRU10141"/>
    </source>
</evidence>
<keyword evidence="14" id="KW-0675">Receptor</keyword>
<evidence type="ECO:0000256" key="9">
    <source>
        <dbReference type="ARBA" id="ARBA00022777"/>
    </source>
</evidence>
<keyword evidence="8 18" id="KW-0547">Nucleotide-binding</keyword>
<dbReference type="Gene3D" id="2.90.10.10">
    <property type="entry name" value="Bulb-type lectin domain"/>
    <property type="match status" value="1"/>
</dbReference>
<keyword evidence="12 20" id="KW-0472">Membrane</keyword>
<keyword evidence="10 18" id="KW-0067">ATP-binding</keyword>
<dbReference type="PANTHER" id="PTHR47976">
    <property type="entry name" value="G-TYPE LECTIN S-RECEPTOR-LIKE SERINE/THREONINE-PROTEIN KINASE SD2-5"/>
    <property type="match status" value="1"/>
</dbReference>
<dbReference type="FunFam" id="1.10.510.10:FF:000237">
    <property type="entry name" value="G-type lectin S-receptor-like serine/threonine-protein kinase"/>
    <property type="match status" value="1"/>
</dbReference>
<dbReference type="InterPro" id="IPR024171">
    <property type="entry name" value="SRK-like_kinase"/>
</dbReference>
<dbReference type="Pfam" id="PF00954">
    <property type="entry name" value="S_locus_glycop"/>
    <property type="match status" value="1"/>
</dbReference>
<comment type="subcellular location">
    <subcellularLocation>
        <location evidence="1">Membrane</location>
        <topology evidence="1">Single-pass type I membrane protein</topology>
    </subcellularLocation>
</comment>
<dbReference type="InterPro" id="IPR000858">
    <property type="entry name" value="S_locus_glycoprot_dom"/>
</dbReference>
<dbReference type="PROSITE" id="PS00107">
    <property type="entry name" value="PROTEIN_KINASE_ATP"/>
    <property type="match status" value="1"/>
</dbReference>